<keyword evidence="1" id="KW-0812">Transmembrane</keyword>
<dbReference type="EMBL" id="LAZR01002055">
    <property type="protein sequence ID" value="KKN35203.1"/>
    <property type="molecule type" value="Genomic_DNA"/>
</dbReference>
<feature type="non-terminal residue" evidence="2">
    <location>
        <position position="75"/>
    </location>
</feature>
<feature type="transmembrane region" description="Helical" evidence="1">
    <location>
        <begin position="55"/>
        <end position="74"/>
    </location>
</feature>
<accession>A0A0F9T135</accession>
<proteinExistence type="predicted"/>
<keyword evidence="1" id="KW-1133">Transmembrane helix</keyword>
<gene>
    <name evidence="2" type="ORF">LCGC14_0786110</name>
</gene>
<keyword evidence="1" id="KW-0472">Membrane</keyword>
<name>A0A0F9T135_9ZZZZ</name>
<evidence type="ECO:0000256" key="1">
    <source>
        <dbReference type="SAM" id="Phobius"/>
    </source>
</evidence>
<feature type="transmembrane region" description="Helical" evidence="1">
    <location>
        <begin position="31"/>
        <end position="49"/>
    </location>
</feature>
<dbReference type="AlphaFoldDB" id="A0A0F9T135"/>
<protein>
    <submittedName>
        <fullName evidence="2">Uncharacterized protein</fullName>
    </submittedName>
</protein>
<evidence type="ECO:0000313" key="2">
    <source>
        <dbReference type="EMBL" id="KKN35203.1"/>
    </source>
</evidence>
<sequence>MIVVEILIFFGITLLPGFVALRLLRVGNLHTINALVYAVGLGLIFNVIVGLVSNFTFGFSLVPIVVTYINLLIVL</sequence>
<organism evidence="2">
    <name type="scientific">marine sediment metagenome</name>
    <dbReference type="NCBI Taxonomy" id="412755"/>
    <lineage>
        <taxon>unclassified sequences</taxon>
        <taxon>metagenomes</taxon>
        <taxon>ecological metagenomes</taxon>
    </lineage>
</organism>
<feature type="transmembrane region" description="Helical" evidence="1">
    <location>
        <begin position="6"/>
        <end position="24"/>
    </location>
</feature>
<comment type="caution">
    <text evidence="2">The sequence shown here is derived from an EMBL/GenBank/DDBJ whole genome shotgun (WGS) entry which is preliminary data.</text>
</comment>
<reference evidence="2" key="1">
    <citation type="journal article" date="2015" name="Nature">
        <title>Complex archaea that bridge the gap between prokaryotes and eukaryotes.</title>
        <authorList>
            <person name="Spang A."/>
            <person name="Saw J.H."/>
            <person name="Jorgensen S.L."/>
            <person name="Zaremba-Niedzwiedzka K."/>
            <person name="Martijn J."/>
            <person name="Lind A.E."/>
            <person name="van Eijk R."/>
            <person name="Schleper C."/>
            <person name="Guy L."/>
            <person name="Ettema T.J."/>
        </authorList>
    </citation>
    <scope>NUCLEOTIDE SEQUENCE</scope>
</reference>